<dbReference type="Proteomes" id="UP001152173">
    <property type="component" value="Unassembled WGS sequence"/>
</dbReference>
<evidence type="ECO:0000259" key="1">
    <source>
        <dbReference type="PROSITE" id="PS50280"/>
    </source>
</evidence>
<reference evidence="2" key="1">
    <citation type="submission" date="2022-05" db="EMBL/GenBank/DDBJ databases">
        <authorList>
            <person name="Colautti A."/>
            <person name="Iacumin L."/>
        </authorList>
    </citation>
    <scope>NUCLEOTIDE SEQUENCE</scope>
    <source>
        <strain evidence="2">SK 55</strain>
    </source>
</reference>
<keyword evidence="3" id="KW-1185">Reference proteome</keyword>
<feature type="domain" description="SET" evidence="1">
    <location>
        <begin position="4"/>
        <end position="112"/>
    </location>
</feature>
<dbReference type="EMBL" id="JAMKBJ010000009">
    <property type="protein sequence ID" value="MCZ8537802.1"/>
    <property type="molecule type" value="Genomic_DNA"/>
</dbReference>
<name>A0A9X3LH03_9BACL</name>
<organism evidence="2 3">
    <name type="scientific">Paenisporosarcina quisquiliarum</name>
    <dbReference type="NCBI Taxonomy" id="365346"/>
    <lineage>
        <taxon>Bacteria</taxon>
        <taxon>Bacillati</taxon>
        <taxon>Bacillota</taxon>
        <taxon>Bacilli</taxon>
        <taxon>Bacillales</taxon>
        <taxon>Caryophanaceae</taxon>
        <taxon>Paenisporosarcina</taxon>
    </lineage>
</organism>
<gene>
    <name evidence="2" type="ORF">M9R32_11465</name>
</gene>
<proteinExistence type="predicted"/>
<evidence type="ECO:0000313" key="2">
    <source>
        <dbReference type="EMBL" id="MCZ8537802.1"/>
    </source>
</evidence>
<comment type="caution">
    <text evidence="2">The sequence shown here is derived from an EMBL/GenBank/DDBJ whole genome shotgun (WGS) entry which is preliminary data.</text>
</comment>
<accession>A0A9X3LH03</accession>
<dbReference type="InterPro" id="IPR001214">
    <property type="entry name" value="SET_dom"/>
</dbReference>
<dbReference type="InterPro" id="IPR046341">
    <property type="entry name" value="SET_dom_sf"/>
</dbReference>
<dbReference type="Gene3D" id="2.170.270.10">
    <property type="entry name" value="SET domain"/>
    <property type="match status" value="1"/>
</dbReference>
<dbReference type="SUPFAM" id="SSF82199">
    <property type="entry name" value="SET domain"/>
    <property type="match status" value="1"/>
</dbReference>
<dbReference type="AlphaFoldDB" id="A0A9X3LH03"/>
<dbReference type="RefSeq" id="WP_269926871.1">
    <property type="nucleotide sequence ID" value="NZ_JAMKBJ010000009.1"/>
</dbReference>
<protein>
    <submittedName>
        <fullName evidence="2">SET domain-containing protein</fullName>
    </submittedName>
</protein>
<sequence>MMHPHTELRYINDQIGFGVFATKFIPKGTITWAMDDLDHILDADYLHKIDEYRGEILKKYAYRNQEGKYILCWDLGRYVNHSFHANCMGTAYEFEVAIRDIHPGEQLTDDYGTLNIDEPFDCFPEDGTDRIRVYPDDLLRFHEEWDAKVIDSLRYFYEVEQPLYPLIRPEFLKKVNIAATKQVLMDSIKSIFYDRTDLKSRMPRR</sequence>
<dbReference type="Pfam" id="PF00856">
    <property type="entry name" value="SET"/>
    <property type="match status" value="1"/>
</dbReference>
<dbReference type="CDD" id="cd08161">
    <property type="entry name" value="SET"/>
    <property type="match status" value="1"/>
</dbReference>
<evidence type="ECO:0000313" key="3">
    <source>
        <dbReference type="Proteomes" id="UP001152173"/>
    </source>
</evidence>
<dbReference type="PROSITE" id="PS50280">
    <property type="entry name" value="SET"/>
    <property type="match status" value="1"/>
</dbReference>